<gene>
    <name evidence="2" type="ORF">CRG98_017952</name>
</gene>
<feature type="region of interest" description="Disordered" evidence="1">
    <location>
        <begin position="39"/>
        <end position="88"/>
    </location>
</feature>
<protein>
    <submittedName>
        <fullName evidence="2">Uncharacterized protein</fullName>
    </submittedName>
</protein>
<dbReference type="EMBL" id="PGOL01001021">
    <property type="protein sequence ID" value="PKI61640.1"/>
    <property type="molecule type" value="Genomic_DNA"/>
</dbReference>
<comment type="caution">
    <text evidence="2">The sequence shown here is derived from an EMBL/GenBank/DDBJ whole genome shotgun (WGS) entry which is preliminary data.</text>
</comment>
<keyword evidence="3" id="KW-1185">Reference proteome</keyword>
<accession>A0A2I0K0K4</accession>
<evidence type="ECO:0000313" key="3">
    <source>
        <dbReference type="Proteomes" id="UP000233551"/>
    </source>
</evidence>
<proteinExistence type="predicted"/>
<sequence length="167" mass="17559">MPRLGQGRAGRAALTGCPGLPAFKKKKIGQVGQGRAALTGCPRSPPARNCPKSRASEVPIDHGEAPAAPRTIPHVHSGRHRGVQGARTAGPSPVAAAFLPIPAALRLTGLGPFLFLCRLGPFRPKVPSPAQRSSGRFSFGRSGPIRSGPIHPVIFFILTEKPFNFPN</sequence>
<dbReference type="AlphaFoldDB" id="A0A2I0K0K4"/>
<evidence type="ECO:0000313" key="2">
    <source>
        <dbReference type="EMBL" id="PKI61640.1"/>
    </source>
</evidence>
<dbReference type="Proteomes" id="UP000233551">
    <property type="component" value="Unassembled WGS sequence"/>
</dbReference>
<reference evidence="2 3" key="1">
    <citation type="submission" date="2017-11" db="EMBL/GenBank/DDBJ databases">
        <title>De-novo sequencing of pomegranate (Punica granatum L.) genome.</title>
        <authorList>
            <person name="Akparov Z."/>
            <person name="Amiraslanov A."/>
            <person name="Hajiyeva S."/>
            <person name="Abbasov M."/>
            <person name="Kaur K."/>
            <person name="Hamwieh A."/>
            <person name="Solovyev V."/>
            <person name="Salamov A."/>
            <person name="Braich B."/>
            <person name="Kosarev P."/>
            <person name="Mahmoud A."/>
            <person name="Hajiyev E."/>
            <person name="Babayeva S."/>
            <person name="Izzatullayeva V."/>
            <person name="Mammadov A."/>
            <person name="Mammadov A."/>
            <person name="Sharifova S."/>
            <person name="Ojaghi J."/>
            <person name="Eynullazada K."/>
            <person name="Bayramov B."/>
            <person name="Abdulazimova A."/>
            <person name="Shahmuradov I."/>
        </authorList>
    </citation>
    <scope>NUCLEOTIDE SEQUENCE [LARGE SCALE GENOMIC DNA]</scope>
    <source>
        <strain evidence="3">cv. AG2017</strain>
        <tissue evidence="2">Leaf</tissue>
    </source>
</reference>
<evidence type="ECO:0000256" key="1">
    <source>
        <dbReference type="SAM" id="MobiDB-lite"/>
    </source>
</evidence>
<organism evidence="2 3">
    <name type="scientific">Punica granatum</name>
    <name type="common">Pomegranate</name>
    <dbReference type="NCBI Taxonomy" id="22663"/>
    <lineage>
        <taxon>Eukaryota</taxon>
        <taxon>Viridiplantae</taxon>
        <taxon>Streptophyta</taxon>
        <taxon>Embryophyta</taxon>
        <taxon>Tracheophyta</taxon>
        <taxon>Spermatophyta</taxon>
        <taxon>Magnoliopsida</taxon>
        <taxon>eudicotyledons</taxon>
        <taxon>Gunneridae</taxon>
        <taxon>Pentapetalae</taxon>
        <taxon>rosids</taxon>
        <taxon>malvids</taxon>
        <taxon>Myrtales</taxon>
        <taxon>Lythraceae</taxon>
        <taxon>Punica</taxon>
    </lineage>
</organism>
<name>A0A2I0K0K4_PUNGR</name>